<protein>
    <submittedName>
        <fullName evidence="2">Rod shape-determining protein MreD</fullName>
    </submittedName>
</protein>
<evidence type="ECO:0000313" key="3">
    <source>
        <dbReference type="Proteomes" id="UP000249082"/>
    </source>
</evidence>
<feature type="transmembrane region" description="Helical" evidence="1">
    <location>
        <begin position="149"/>
        <end position="170"/>
    </location>
</feature>
<proteinExistence type="predicted"/>
<dbReference type="EMBL" id="QFPX01000011">
    <property type="protein sequence ID" value="PZQ53939.1"/>
    <property type="molecule type" value="Genomic_DNA"/>
</dbReference>
<feature type="transmembrane region" description="Helical" evidence="1">
    <location>
        <begin position="86"/>
        <end position="106"/>
    </location>
</feature>
<evidence type="ECO:0000256" key="1">
    <source>
        <dbReference type="SAM" id="Phobius"/>
    </source>
</evidence>
<keyword evidence="1" id="KW-0812">Transmembrane</keyword>
<name>A0A2W5NPA6_9SPHN</name>
<reference evidence="2 3" key="1">
    <citation type="submission" date="2017-08" db="EMBL/GenBank/DDBJ databases">
        <title>Infants hospitalized years apart are colonized by the same room-sourced microbial strains.</title>
        <authorList>
            <person name="Brooks B."/>
            <person name="Olm M.R."/>
            <person name="Firek B.A."/>
            <person name="Baker R."/>
            <person name="Thomas B.C."/>
            <person name="Morowitz M.J."/>
            <person name="Banfield J.F."/>
        </authorList>
    </citation>
    <scope>NUCLEOTIDE SEQUENCE [LARGE SCALE GENOMIC DNA]</scope>
    <source>
        <strain evidence="2">S2_005_002_R2_33</strain>
    </source>
</reference>
<feature type="transmembrane region" description="Helical" evidence="1">
    <location>
        <begin position="29"/>
        <end position="61"/>
    </location>
</feature>
<dbReference type="Proteomes" id="UP000249082">
    <property type="component" value="Unassembled WGS sequence"/>
</dbReference>
<feature type="transmembrane region" description="Helical" evidence="1">
    <location>
        <begin position="118"/>
        <end position="137"/>
    </location>
</feature>
<keyword evidence="1" id="KW-1133">Transmembrane helix</keyword>
<gene>
    <name evidence="2" type="ORF">DI555_14540</name>
</gene>
<dbReference type="AlphaFoldDB" id="A0A2W5NPA6"/>
<comment type="caution">
    <text evidence="2">The sequence shown here is derived from an EMBL/GenBank/DDBJ whole genome shotgun (WGS) entry which is preliminary data.</text>
</comment>
<accession>A0A2W5NPA6</accession>
<sequence length="182" mass="20093">MFQRSASRSSSGQRINHAPSRFLARGFPWLTIMLGSIVPGWFLVASAPVMPPIGFLIYLGWRQLRPGLLPIWAGLPLGMFDDLFSGQPFGCAVLLWSLTAIALEIVELRLPWRNFVTEWLMAMGLIVAYIVLCLALANIAGASSPIRVIVPQVIISVLSYPLVGRVVALFDRIRLAPIVLLR</sequence>
<evidence type="ECO:0000313" key="2">
    <source>
        <dbReference type="EMBL" id="PZQ53939.1"/>
    </source>
</evidence>
<organism evidence="2 3">
    <name type="scientific">Novosphingobium pentaromativorans</name>
    <dbReference type="NCBI Taxonomy" id="205844"/>
    <lineage>
        <taxon>Bacteria</taxon>
        <taxon>Pseudomonadati</taxon>
        <taxon>Pseudomonadota</taxon>
        <taxon>Alphaproteobacteria</taxon>
        <taxon>Sphingomonadales</taxon>
        <taxon>Sphingomonadaceae</taxon>
        <taxon>Novosphingobium</taxon>
    </lineage>
</organism>
<keyword evidence="1" id="KW-0472">Membrane</keyword>